<gene>
    <name evidence="2" type="primary">AVEN_22955_1</name>
    <name evidence="2" type="ORF">CEXT_501231</name>
</gene>
<feature type="compositionally biased region" description="Basic and acidic residues" evidence="1">
    <location>
        <begin position="169"/>
        <end position="180"/>
    </location>
</feature>
<feature type="region of interest" description="Disordered" evidence="1">
    <location>
        <begin position="1"/>
        <end position="95"/>
    </location>
</feature>
<evidence type="ECO:0000313" key="2">
    <source>
        <dbReference type="EMBL" id="GIY25731.1"/>
    </source>
</evidence>
<dbReference type="EMBL" id="BPLR01008570">
    <property type="protein sequence ID" value="GIY25731.1"/>
    <property type="molecule type" value="Genomic_DNA"/>
</dbReference>
<organism evidence="2 3">
    <name type="scientific">Caerostris extrusa</name>
    <name type="common">Bark spider</name>
    <name type="synonym">Caerostris bankana</name>
    <dbReference type="NCBI Taxonomy" id="172846"/>
    <lineage>
        <taxon>Eukaryota</taxon>
        <taxon>Metazoa</taxon>
        <taxon>Ecdysozoa</taxon>
        <taxon>Arthropoda</taxon>
        <taxon>Chelicerata</taxon>
        <taxon>Arachnida</taxon>
        <taxon>Araneae</taxon>
        <taxon>Araneomorphae</taxon>
        <taxon>Entelegynae</taxon>
        <taxon>Araneoidea</taxon>
        <taxon>Araneidae</taxon>
        <taxon>Caerostris</taxon>
    </lineage>
</organism>
<name>A0AAV4RXZ7_CAEEX</name>
<dbReference type="AlphaFoldDB" id="A0AAV4RXZ7"/>
<evidence type="ECO:0000313" key="3">
    <source>
        <dbReference type="Proteomes" id="UP001054945"/>
    </source>
</evidence>
<feature type="compositionally biased region" description="Pro residues" evidence="1">
    <location>
        <begin position="70"/>
        <end position="84"/>
    </location>
</feature>
<evidence type="ECO:0000256" key="1">
    <source>
        <dbReference type="SAM" id="MobiDB-lite"/>
    </source>
</evidence>
<accession>A0AAV4RXZ7</accession>
<comment type="caution">
    <text evidence="2">The sequence shown here is derived from an EMBL/GenBank/DDBJ whole genome shotgun (WGS) entry which is preliminary data.</text>
</comment>
<proteinExistence type="predicted"/>
<feature type="compositionally biased region" description="Basic and acidic residues" evidence="1">
    <location>
        <begin position="1"/>
        <end position="14"/>
    </location>
</feature>
<dbReference type="Proteomes" id="UP001054945">
    <property type="component" value="Unassembled WGS sequence"/>
</dbReference>
<sequence>MVLGAEEIKEKIDTVEPSQPTDTKDDSKVLQERGDTQQNYKPNPQKKSGGAQESISIPVPAHPPINHLLIPPPGLIRNPGPPPNVQRNKDLPNQPVYKTSNQILLQSYEVAPNNHNDQGSYQGGDHQEFHQQENRQYQGGPHQEYTAGHNSIAYQEGGNNQIDIQGYHNPEEDYKPDDQK</sequence>
<feature type="region of interest" description="Disordered" evidence="1">
    <location>
        <begin position="154"/>
        <end position="180"/>
    </location>
</feature>
<feature type="compositionally biased region" description="Polar residues" evidence="1">
    <location>
        <begin position="154"/>
        <end position="163"/>
    </location>
</feature>
<feature type="compositionally biased region" description="Polar residues" evidence="1">
    <location>
        <begin position="36"/>
        <end position="55"/>
    </location>
</feature>
<protein>
    <submittedName>
        <fullName evidence="2">ZP domain-containing protein</fullName>
    </submittedName>
</protein>
<feature type="compositionally biased region" description="Basic and acidic residues" evidence="1">
    <location>
        <begin position="22"/>
        <end position="35"/>
    </location>
</feature>
<keyword evidence="3" id="KW-1185">Reference proteome</keyword>
<reference evidence="2 3" key="1">
    <citation type="submission" date="2021-06" db="EMBL/GenBank/DDBJ databases">
        <title>Caerostris extrusa draft genome.</title>
        <authorList>
            <person name="Kono N."/>
            <person name="Arakawa K."/>
        </authorList>
    </citation>
    <scope>NUCLEOTIDE SEQUENCE [LARGE SCALE GENOMIC DNA]</scope>
</reference>